<evidence type="ECO:0000256" key="2">
    <source>
        <dbReference type="ARBA" id="ARBA00022692"/>
    </source>
</evidence>
<dbReference type="PANTHER" id="PTHR13572:SF4">
    <property type="entry name" value="RE57134P"/>
    <property type="match status" value="1"/>
</dbReference>
<sequence length="421" mass="47698">MKIRRSLIAVLLILTGIGAFAQTKHGKTSAFKSYRGLVMAGYQGWFNAPGDGAGRGWNHYLSHGKFEPGSTNIDVWPDVSEYKKTYKSPFKLADGSDAYLYSSYDASSTETHFKWMQQYGVDGVFVQRFISDVQKPASRNHNDLVLGNALKYSEKYHRAISVMYDLSGMRAGGDSLLIKDWKHLVDSLKLTNRGSKQTWLYHRGKPLVAVWGVGFNDKRRYGLAEAERIIDFLKNDPVYGGCTVLLGVPTFWRDYGSDTEKDQHLHDLLRKVDIVHPWFVGRFNEGTYPKFATRIADDIDWCNANKVEYVPTIFPGFSWHNMNPRAPQNQILRNRGKFYWKQVNGAIKAGAGMLYVAMFDEVDEGTAILKSSKNPPVGLSSFVTVEDDIPNDYYLYLTGYAAKVLRKELPMRDSVPPPVKK</sequence>
<evidence type="ECO:0000256" key="5">
    <source>
        <dbReference type="ARBA" id="ARBA00022989"/>
    </source>
</evidence>
<name>A0ABR7WJ76_9SPHI</name>
<comment type="subcellular location">
    <subcellularLocation>
        <location evidence="1">Golgi apparatus membrane</location>
        <topology evidence="1">Single-pass type II membrane protein</topology>
    </subcellularLocation>
</comment>
<keyword evidence="10" id="KW-1185">Reference proteome</keyword>
<reference evidence="9 10" key="1">
    <citation type="submission" date="2020-09" db="EMBL/GenBank/DDBJ databases">
        <title>Novel species of Mucilaginibacter isolated from a glacier on the Tibetan Plateau.</title>
        <authorList>
            <person name="Liu Q."/>
            <person name="Xin Y.-H."/>
        </authorList>
    </citation>
    <scope>NUCLEOTIDE SEQUENCE [LARGE SCALE GENOMIC DNA]</scope>
    <source>
        <strain evidence="9 10">ZT4R22</strain>
    </source>
</reference>
<evidence type="ECO:0000256" key="4">
    <source>
        <dbReference type="ARBA" id="ARBA00022968"/>
    </source>
</evidence>
<dbReference type="Proteomes" id="UP000606600">
    <property type="component" value="Unassembled WGS sequence"/>
</dbReference>
<keyword evidence="5" id="KW-1133">Transmembrane helix</keyword>
<proteinExistence type="predicted"/>
<evidence type="ECO:0000256" key="6">
    <source>
        <dbReference type="ARBA" id="ARBA00023034"/>
    </source>
</evidence>
<dbReference type="EMBL" id="JACWMY010000001">
    <property type="protein sequence ID" value="MBD1362384.1"/>
    <property type="molecule type" value="Genomic_DNA"/>
</dbReference>
<feature type="signal peptide" evidence="8">
    <location>
        <begin position="1"/>
        <end position="21"/>
    </location>
</feature>
<comment type="caution">
    <text evidence="9">The sequence shown here is derived from an EMBL/GenBank/DDBJ whole genome shotgun (WGS) entry which is preliminary data.</text>
</comment>
<feature type="chain" id="PRO_5046147218" evidence="8">
    <location>
        <begin position="22"/>
        <end position="421"/>
    </location>
</feature>
<keyword evidence="6" id="KW-0333">Golgi apparatus</keyword>
<keyword evidence="8" id="KW-0732">Signal</keyword>
<dbReference type="PANTHER" id="PTHR13572">
    <property type="entry name" value="ENDO-ALPHA-1,2-MANNOSIDASE"/>
    <property type="match status" value="1"/>
</dbReference>
<dbReference type="InterPro" id="IPR026071">
    <property type="entry name" value="Glyco_Hydrolase_99"/>
</dbReference>
<evidence type="ECO:0000256" key="7">
    <source>
        <dbReference type="ARBA" id="ARBA00023136"/>
    </source>
</evidence>
<dbReference type="CDD" id="cd11576">
    <property type="entry name" value="GH99_GH71_like_2"/>
    <property type="match status" value="1"/>
</dbReference>
<keyword evidence="7" id="KW-0472">Membrane</keyword>
<keyword evidence="2" id="KW-0812">Transmembrane</keyword>
<gene>
    <name evidence="9" type="ORF">IDJ77_01060</name>
</gene>
<evidence type="ECO:0000313" key="10">
    <source>
        <dbReference type="Proteomes" id="UP000606600"/>
    </source>
</evidence>
<keyword evidence="3" id="KW-0378">Hydrolase</keyword>
<dbReference type="Gene3D" id="3.20.20.80">
    <property type="entry name" value="Glycosidases"/>
    <property type="match status" value="1"/>
</dbReference>
<protein>
    <submittedName>
        <fullName evidence="9">Xylosidase</fullName>
    </submittedName>
</protein>
<evidence type="ECO:0000256" key="3">
    <source>
        <dbReference type="ARBA" id="ARBA00022801"/>
    </source>
</evidence>
<keyword evidence="4" id="KW-0735">Signal-anchor</keyword>
<evidence type="ECO:0000313" key="9">
    <source>
        <dbReference type="EMBL" id="MBD1362384.1"/>
    </source>
</evidence>
<dbReference type="RefSeq" id="WP_191187070.1">
    <property type="nucleotide sequence ID" value="NZ_JACWMY010000001.1"/>
</dbReference>
<evidence type="ECO:0000256" key="1">
    <source>
        <dbReference type="ARBA" id="ARBA00004323"/>
    </source>
</evidence>
<evidence type="ECO:0000256" key="8">
    <source>
        <dbReference type="SAM" id="SignalP"/>
    </source>
</evidence>
<accession>A0ABR7WJ76</accession>
<organism evidence="9 10">
    <name type="scientific">Mucilaginibacter pankratovii</name>
    <dbReference type="NCBI Taxonomy" id="2772110"/>
    <lineage>
        <taxon>Bacteria</taxon>
        <taxon>Pseudomonadati</taxon>
        <taxon>Bacteroidota</taxon>
        <taxon>Sphingobacteriia</taxon>
        <taxon>Sphingobacteriales</taxon>
        <taxon>Sphingobacteriaceae</taxon>
        <taxon>Mucilaginibacter</taxon>
    </lineage>
</organism>